<dbReference type="Proteomes" id="UP001150942">
    <property type="component" value="Unassembled WGS sequence"/>
</dbReference>
<accession>A0A9W9MUR9</accession>
<name>A0A9W9MUR9_9EURO</name>
<reference evidence="1" key="1">
    <citation type="submission" date="2022-11" db="EMBL/GenBank/DDBJ databases">
        <authorList>
            <person name="Petersen C."/>
        </authorList>
    </citation>
    <scope>NUCLEOTIDE SEQUENCE</scope>
    <source>
        <strain evidence="1">IBT 20477</strain>
    </source>
</reference>
<evidence type="ECO:0000313" key="1">
    <source>
        <dbReference type="EMBL" id="KAJ5207729.1"/>
    </source>
</evidence>
<dbReference type="AlphaFoldDB" id="A0A9W9MUR9"/>
<gene>
    <name evidence="1" type="ORF">N7449_002108</name>
</gene>
<protein>
    <submittedName>
        <fullName evidence="1">Uncharacterized protein</fullName>
    </submittedName>
</protein>
<keyword evidence="2" id="KW-1185">Reference proteome</keyword>
<organism evidence="1 2">
    <name type="scientific">Penicillium cf. viridicatum</name>
    <dbReference type="NCBI Taxonomy" id="2972119"/>
    <lineage>
        <taxon>Eukaryota</taxon>
        <taxon>Fungi</taxon>
        <taxon>Dikarya</taxon>
        <taxon>Ascomycota</taxon>
        <taxon>Pezizomycotina</taxon>
        <taxon>Eurotiomycetes</taxon>
        <taxon>Eurotiomycetidae</taxon>
        <taxon>Eurotiales</taxon>
        <taxon>Aspergillaceae</taxon>
        <taxon>Penicillium</taxon>
    </lineage>
</organism>
<dbReference type="EMBL" id="JAPQKQ010000002">
    <property type="protein sequence ID" value="KAJ5207729.1"/>
    <property type="molecule type" value="Genomic_DNA"/>
</dbReference>
<sequence length="101" mass="11378">MTMERKYRGLRVLSGDKKVEKKTTPGHTWGKLVHPTKFCPTPDDFPRVIDNEYLAHINTEARRYSAAESSVRPWSPIQPSLQAIPDDSSLATSVAWPVRSA</sequence>
<reference evidence="1" key="2">
    <citation type="journal article" date="2023" name="IMA Fungus">
        <title>Comparative genomic study of the Penicillium genus elucidates a diverse pangenome and 15 lateral gene transfer events.</title>
        <authorList>
            <person name="Petersen C."/>
            <person name="Sorensen T."/>
            <person name="Nielsen M.R."/>
            <person name="Sondergaard T.E."/>
            <person name="Sorensen J.L."/>
            <person name="Fitzpatrick D.A."/>
            <person name="Frisvad J.C."/>
            <person name="Nielsen K.L."/>
        </authorList>
    </citation>
    <scope>NUCLEOTIDE SEQUENCE</scope>
    <source>
        <strain evidence="1">IBT 20477</strain>
    </source>
</reference>
<evidence type="ECO:0000313" key="2">
    <source>
        <dbReference type="Proteomes" id="UP001150942"/>
    </source>
</evidence>
<comment type="caution">
    <text evidence="1">The sequence shown here is derived from an EMBL/GenBank/DDBJ whole genome shotgun (WGS) entry which is preliminary data.</text>
</comment>
<proteinExistence type="predicted"/>